<accession>A0A9D3Y225</accession>
<feature type="transmembrane region" description="Helical" evidence="1">
    <location>
        <begin position="15"/>
        <end position="38"/>
    </location>
</feature>
<keyword evidence="1" id="KW-1133">Transmembrane helix</keyword>
<organism evidence="2 3">
    <name type="scientific">Dreissena polymorpha</name>
    <name type="common">Zebra mussel</name>
    <name type="synonym">Mytilus polymorpha</name>
    <dbReference type="NCBI Taxonomy" id="45954"/>
    <lineage>
        <taxon>Eukaryota</taxon>
        <taxon>Metazoa</taxon>
        <taxon>Spiralia</taxon>
        <taxon>Lophotrochozoa</taxon>
        <taxon>Mollusca</taxon>
        <taxon>Bivalvia</taxon>
        <taxon>Autobranchia</taxon>
        <taxon>Heteroconchia</taxon>
        <taxon>Euheterodonta</taxon>
        <taxon>Imparidentia</taxon>
        <taxon>Neoheterodontei</taxon>
        <taxon>Myida</taxon>
        <taxon>Dreissenoidea</taxon>
        <taxon>Dreissenidae</taxon>
        <taxon>Dreissena</taxon>
    </lineage>
</organism>
<dbReference type="EMBL" id="JAIWYP010000034">
    <property type="protein sequence ID" value="KAH3691564.1"/>
    <property type="molecule type" value="Genomic_DNA"/>
</dbReference>
<reference evidence="2" key="1">
    <citation type="journal article" date="2019" name="bioRxiv">
        <title>The Genome of the Zebra Mussel, Dreissena polymorpha: A Resource for Invasive Species Research.</title>
        <authorList>
            <person name="McCartney M.A."/>
            <person name="Auch B."/>
            <person name="Kono T."/>
            <person name="Mallez S."/>
            <person name="Zhang Y."/>
            <person name="Obille A."/>
            <person name="Becker A."/>
            <person name="Abrahante J.E."/>
            <person name="Garbe J."/>
            <person name="Badalamenti J.P."/>
            <person name="Herman A."/>
            <person name="Mangelson H."/>
            <person name="Liachko I."/>
            <person name="Sullivan S."/>
            <person name="Sone E.D."/>
            <person name="Koren S."/>
            <person name="Silverstein K.A.T."/>
            <person name="Beckman K.B."/>
            <person name="Gohl D.M."/>
        </authorList>
    </citation>
    <scope>NUCLEOTIDE SEQUENCE</scope>
    <source>
        <strain evidence="2">Duluth1</strain>
        <tissue evidence="2">Whole animal</tissue>
    </source>
</reference>
<evidence type="ECO:0000313" key="2">
    <source>
        <dbReference type="EMBL" id="KAH3691564.1"/>
    </source>
</evidence>
<reference evidence="2" key="2">
    <citation type="submission" date="2020-11" db="EMBL/GenBank/DDBJ databases">
        <authorList>
            <person name="McCartney M.A."/>
            <person name="Auch B."/>
            <person name="Kono T."/>
            <person name="Mallez S."/>
            <person name="Becker A."/>
            <person name="Gohl D.M."/>
            <person name="Silverstein K.A.T."/>
            <person name="Koren S."/>
            <person name="Bechman K.B."/>
            <person name="Herman A."/>
            <person name="Abrahante J.E."/>
            <person name="Garbe J."/>
        </authorList>
    </citation>
    <scope>NUCLEOTIDE SEQUENCE</scope>
    <source>
        <strain evidence="2">Duluth1</strain>
        <tissue evidence="2">Whole animal</tissue>
    </source>
</reference>
<keyword evidence="1" id="KW-0472">Membrane</keyword>
<protein>
    <submittedName>
        <fullName evidence="2">Uncharacterized protein</fullName>
    </submittedName>
</protein>
<dbReference type="AlphaFoldDB" id="A0A9D3Y225"/>
<evidence type="ECO:0000256" key="1">
    <source>
        <dbReference type="SAM" id="Phobius"/>
    </source>
</evidence>
<evidence type="ECO:0000313" key="3">
    <source>
        <dbReference type="Proteomes" id="UP000828390"/>
    </source>
</evidence>
<comment type="caution">
    <text evidence="2">The sequence shown here is derived from an EMBL/GenBank/DDBJ whole genome shotgun (WGS) entry which is preliminary data.</text>
</comment>
<dbReference type="Proteomes" id="UP000828390">
    <property type="component" value="Unassembled WGS sequence"/>
</dbReference>
<keyword evidence="1" id="KW-0812">Transmembrane</keyword>
<gene>
    <name evidence="2" type="ORF">DPMN_190807</name>
</gene>
<name>A0A9D3Y225_DREPO</name>
<sequence>MYAVAIKRFDYSLSWYFVLAVLGLIATWPPASLCVLDATSVRCPMAKKNRESLIPLNKSTLTPPGGSNGVRKKRRNFRAHFLKRNHCLGRQNTTKRRLVVPRFRK</sequence>
<proteinExistence type="predicted"/>
<keyword evidence="3" id="KW-1185">Reference proteome</keyword>